<evidence type="ECO:0000313" key="1">
    <source>
        <dbReference type="EMBL" id="TWT75253.1"/>
    </source>
</evidence>
<dbReference type="Proteomes" id="UP000318053">
    <property type="component" value="Unassembled WGS sequence"/>
</dbReference>
<accession>A0A5C5YK18</accession>
<dbReference type="EMBL" id="SJPK01000001">
    <property type="protein sequence ID" value="TWT75253.1"/>
    <property type="molecule type" value="Genomic_DNA"/>
</dbReference>
<name>A0A5C5YK18_9BACT</name>
<comment type="caution">
    <text evidence="1">The sequence shown here is derived from an EMBL/GenBank/DDBJ whole genome shotgun (WGS) entry which is preliminary data.</text>
</comment>
<keyword evidence="2" id="KW-1185">Reference proteome</keyword>
<gene>
    <name evidence="1" type="ORF">CA85_05420</name>
</gene>
<reference evidence="1 2" key="1">
    <citation type="submission" date="2019-02" db="EMBL/GenBank/DDBJ databases">
        <title>Deep-cultivation of Planctomycetes and their phenomic and genomic characterization uncovers novel biology.</title>
        <authorList>
            <person name="Wiegand S."/>
            <person name="Jogler M."/>
            <person name="Boedeker C."/>
            <person name="Pinto D."/>
            <person name="Vollmers J."/>
            <person name="Rivas-Marin E."/>
            <person name="Kohn T."/>
            <person name="Peeters S.H."/>
            <person name="Heuer A."/>
            <person name="Rast P."/>
            <person name="Oberbeckmann S."/>
            <person name="Bunk B."/>
            <person name="Jeske O."/>
            <person name="Meyerdierks A."/>
            <person name="Storesund J.E."/>
            <person name="Kallscheuer N."/>
            <person name="Luecker S."/>
            <person name="Lage O.M."/>
            <person name="Pohl T."/>
            <person name="Merkel B.J."/>
            <person name="Hornburger P."/>
            <person name="Mueller R.-W."/>
            <person name="Bruemmer F."/>
            <person name="Labrenz M."/>
            <person name="Spormann A.M."/>
            <person name="Op Den Camp H."/>
            <person name="Overmann J."/>
            <person name="Amann R."/>
            <person name="Jetten M.S.M."/>
            <person name="Mascher T."/>
            <person name="Medema M.H."/>
            <person name="Devos D.P."/>
            <person name="Kaster A.-K."/>
            <person name="Ovreas L."/>
            <person name="Rohde M."/>
            <person name="Galperin M.Y."/>
            <person name="Jogler C."/>
        </authorList>
    </citation>
    <scope>NUCLEOTIDE SEQUENCE [LARGE SCALE GENOMIC DNA]</scope>
    <source>
        <strain evidence="1 2">CA85</strain>
    </source>
</reference>
<evidence type="ECO:0000313" key="2">
    <source>
        <dbReference type="Proteomes" id="UP000318053"/>
    </source>
</evidence>
<proteinExistence type="predicted"/>
<organism evidence="1 2">
    <name type="scientific">Allorhodopirellula solitaria</name>
    <dbReference type="NCBI Taxonomy" id="2527987"/>
    <lineage>
        <taxon>Bacteria</taxon>
        <taxon>Pseudomonadati</taxon>
        <taxon>Planctomycetota</taxon>
        <taxon>Planctomycetia</taxon>
        <taxon>Pirellulales</taxon>
        <taxon>Pirellulaceae</taxon>
        <taxon>Allorhodopirellula</taxon>
    </lineage>
</organism>
<protein>
    <submittedName>
        <fullName evidence="1">Uncharacterized protein</fullName>
    </submittedName>
</protein>
<sequence>MTHAYPERDDFQPHSGLALKWRVASGGVRLRSNHPAIILNAFGVEQLVGKGRGVAWNYLDFAEKSRSI</sequence>
<dbReference type="AlphaFoldDB" id="A0A5C5YK18"/>